<sequence>MMRLPSGGSSPTSLATTIQSVSVTPPTRCSPTAGVSTIISKPNSVTSDFLSSSLGQWQNHGSNLDRTLILAFKTTAAMSDRAGVVKEKKSNDDKSVDEIATVYNTLENIENLIEVKPSVVEMVCERTKLTRWLLGKIKI</sequence>
<evidence type="ECO:0000256" key="1">
    <source>
        <dbReference type="ARBA" id="ARBA00004123"/>
    </source>
</evidence>
<dbReference type="Proteomes" id="UP000325577">
    <property type="component" value="Linkage Group LG19"/>
</dbReference>
<dbReference type="AlphaFoldDB" id="A0A5J5ASA1"/>
<dbReference type="Gene3D" id="1.25.10.10">
    <property type="entry name" value="Leucine-rich Repeat Variant"/>
    <property type="match status" value="1"/>
</dbReference>
<dbReference type="PANTHER" id="PTHR14978">
    <property type="entry name" value="BETA-CATENIN-LIKE PROTEIN 1 NUCLEAR ASSOCIATED PROTEIN"/>
    <property type="match status" value="1"/>
</dbReference>
<dbReference type="Pfam" id="PF08216">
    <property type="entry name" value="CTNNBL"/>
    <property type="match status" value="1"/>
</dbReference>
<keyword evidence="2" id="KW-0597">Phosphoprotein</keyword>
<proteinExistence type="predicted"/>
<feature type="region of interest" description="Disordered" evidence="6">
    <location>
        <begin position="1"/>
        <end position="27"/>
    </location>
</feature>
<comment type="subcellular location">
    <subcellularLocation>
        <location evidence="1">Nucleus</location>
    </subcellularLocation>
</comment>
<evidence type="ECO:0000256" key="4">
    <source>
        <dbReference type="ARBA" id="ARBA00023054"/>
    </source>
</evidence>
<gene>
    <name evidence="8" type="ORF">F0562_032300</name>
</gene>
<name>A0A5J5ASA1_9ASTE</name>
<evidence type="ECO:0000256" key="3">
    <source>
        <dbReference type="ARBA" id="ARBA00022737"/>
    </source>
</evidence>
<evidence type="ECO:0000313" key="9">
    <source>
        <dbReference type="Proteomes" id="UP000325577"/>
    </source>
</evidence>
<feature type="domain" description="Beta-catenin-like protein 1 N-terminal" evidence="7">
    <location>
        <begin position="90"/>
        <end position="138"/>
    </location>
</feature>
<dbReference type="GO" id="GO:0005681">
    <property type="term" value="C:spliceosomal complex"/>
    <property type="evidence" value="ECO:0007669"/>
    <property type="project" value="TreeGrafter"/>
</dbReference>
<evidence type="ECO:0000256" key="2">
    <source>
        <dbReference type="ARBA" id="ARBA00022553"/>
    </source>
</evidence>
<keyword evidence="4" id="KW-0175">Coiled coil</keyword>
<evidence type="ECO:0000313" key="8">
    <source>
        <dbReference type="EMBL" id="KAA8532267.1"/>
    </source>
</evidence>
<feature type="compositionally biased region" description="Polar residues" evidence="6">
    <location>
        <begin position="7"/>
        <end position="27"/>
    </location>
</feature>
<evidence type="ECO:0000259" key="7">
    <source>
        <dbReference type="Pfam" id="PF08216"/>
    </source>
</evidence>
<keyword evidence="5" id="KW-0539">Nucleus</keyword>
<accession>A0A5J5ASA1</accession>
<dbReference type="InterPro" id="IPR013180">
    <property type="entry name" value="CTNNBL1_N"/>
</dbReference>
<keyword evidence="9" id="KW-1185">Reference proteome</keyword>
<dbReference type="PANTHER" id="PTHR14978:SF0">
    <property type="entry name" value="BETA-CATENIN-LIKE PROTEIN 1"/>
    <property type="match status" value="1"/>
</dbReference>
<evidence type="ECO:0000256" key="5">
    <source>
        <dbReference type="ARBA" id="ARBA00023242"/>
    </source>
</evidence>
<dbReference type="InterPro" id="IPR039678">
    <property type="entry name" value="CTNNBL1"/>
</dbReference>
<keyword evidence="3" id="KW-0677">Repeat</keyword>
<reference evidence="8 9" key="1">
    <citation type="submission" date="2019-09" db="EMBL/GenBank/DDBJ databases">
        <title>A chromosome-level genome assembly of the Chinese tupelo Nyssa sinensis.</title>
        <authorList>
            <person name="Yang X."/>
            <person name="Kang M."/>
            <person name="Yang Y."/>
            <person name="Xiong H."/>
            <person name="Wang M."/>
            <person name="Zhang Z."/>
            <person name="Wang Z."/>
            <person name="Wu H."/>
            <person name="Ma T."/>
            <person name="Liu J."/>
            <person name="Xi Z."/>
        </authorList>
    </citation>
    <scope>NUCLEOTIDE SEQUENCE [LARGE SCALE GENOMIC DNA]</scope>
    <source>
        <strain evidence="8">J267</strain>
        <tissue evidence="8">Leaf</tissue>
    </source>
</reference>
<evidence type="ECO:0000256" key="6">
    <source>
        <dbReference type="SAM" id="MobiDB-lite"/>
    </source>
</evidence>
<dbReference type="EMBL" id="CM018042">
    <property type="protein sequence ID" value="KAA8532267.1"/>
    <property type="molecule type" value="Genomic_DNA"/>
</dbReference>
<protein>
    <recommendedName>
        <fullName evidence="7">Beta-catenin-like protein 1 N-terminal domain-containing protein</fullName>
    </recommendedName>
</protein>
<dbReference type="OrthoDB" id="1898821at2759"/>
<organism evidence="8 9">
    <name type="scientific">Nyssa sinensis</name>
    <dbReference type="NCBI Taxonomy" id="561372"/>
    <lineage>
        <taxon>Eukaryota</taxon>
        <taxon>Viridiplantae</taxon>
        <taxon>Streptophyta</taxon>
        <taxon>Embryophyta</taxon>
        <taxon>Tracheophyta</taxon>
        <taxon>Spermatophyta</taxon>
        <taxon>Magnoliopsida</taxon>
        <taxon>eudicotyledons</taxon>
        <taxon>Gunneridae</taxon>
        <taxon>Pentapetalae</taxon>
        <taxon>asterids</taxon>
        <taxon>Cornales</taxon>
        <taxon>Nyssaceae</taxon>
        <taxon>Nyssa</taxon>
    </lineage>
</organism>
<dbReference type="InterPro" id="IPR011989">
    <property type="entry name" value="ARM-like"/>
</dbReference>